<dbReference type="AlphaFoldDB" id="A0A1B9QZF9"/>
<keyword evidence="2" id="KW-0472">Membrane</keyword>
<proteinExistence type="predicted"/>
<reference evidence="4" key="1">
    <citation type="submission" date="2016-06" db="EMBL/GenBank/DDBJ databases">
        <authorList>
            <person name="Hehemann J.-H."/>
            <person name="Arevalo P."/>
            <person name="Datta M.S."/>
            <person name="Polz M.F."/>
        </authorList>
    </citation>
    <scope>NUCLEOTIDE SEQUENCE [LARGE SCALE GENOMIC DNA]</scope>
    <source>
        <strain evidence="4">9CSC122</strain>
    </source>
</reference>
<dbReference type="InterPro" id="IPR050393">
    <property type="entry name" value="MFP_Efflux_Pump"/>
</dbReference>
<organism evidence="3 4">
    <name type="scientific">Vibrio genomosp. F10</name>
    <dbReference type="NCBI Taxonomy" id="723171"/>
    <lineage>
        <taxon>Bacteria</taxon>
        <taxon>Pseudomonadati</taxon>
        <taxon>Pseudomonadota</taxon>
        <taxon>Gammaproteobacteria</taxon>
        <taxon>Vibrionales</taxon>
        <taxon>Vibrionaceae</taxon>
        <taxon>Vibrio</taxon>
    </lineage>
</organism>
<dbReference type="SUPFAM" id="SSF111369">
    <property type="entry name" value="HlyD-like secretion proteins"/>
    <property type="match status" value="1"/>
</dbReference>
<protein>
    <submittedName>
        <fullName evidence="3">Hemolysin D</fullName>
    </submittedName>
</protein>
<dbReference type="PANTHER" id="PTHR30367:SF1">
    <property type="entry name" value="MULTIDRUG RESISTANCE PROTEIN MDTN"/>
    <property type="match status" value="1"/>
</dbReference>
<comment type="caution">
    <text evidence="3">The sequence shown here is derived from an EMBL/GenBank/DDBJ whole genome shotgun (WGS) entry which is preliminary data.</text>
</comment>
<sequence length="343" mass="37937">MKEIMLPYVLICWILVKTGVISWTLRNAVIIVGTGVMLAFALFTAHRFWSPADLTDSTTVKAPHAVLSPLIGQEVDQVFVDHNQMVKKGDLIYTLKAEDTENQLEGLDAQIKAAQAEILALTLKIENDERNLNRLKKLNDFAQQSTRDDLQTSIESTHAQIASANAQILAIEAQIATAKWQNDRREIRAPFDGQLSIANITDGTRVGNMHLYDTSKKFVEMRIADQTFRGIQIGQFAEFYVDAYPGEIFRGRVHSVTTGTGEARVSVLNGSQHVRQHVGNNMGSHGRTIVIEFQEPEGYNVPIGATGSGWVSAEKPHPMLGFMDIIGGATVRLKAYKSYLSAL</sequence>
<keyword evidence="1" id="KW-0175">Coiled coil</keyword>
<evidence type="ECO:0000256" key="2">
    <source>
        <dbReference type="SAM" id="Phobius"/>
    </source>
</evidence>
<keyword evidence="4" id="KW-1185">Reference proteome</keyword>
<accession>A0A1B9QZF9</accession>
<gene>
    <name evidence="3" type="ORF">A6E14_08910</name>
</gene>
<feature type="transmembrane region" description="Helical" evidence="2">
    <location>
        <begin position="6"/>
        <end position="23"/>
    </location>
</feature>
<dbReference type="Gene3D" id="2.40.50.100">
    <property type="match status" value="1"/>
</dbReference>
<dbReference type="EMBL" id="MAJZ01000433">
    <property type="protein sequence ID" value="OCH76635.1"/>
    <property type="molecule type" value="Genomic_DNA"/>
</dbReference>
<dbReference type="RefSeq" id="WP_017036407.1">
    <property type="nucleotide sequence ID" value="NZ_JBNGCH010000433.1"/>
</dbReference>
<name>A0A1B9QZF9_9VIBR</name>
<feature type="coiled-coil region" evidence="1">
    <location>
        <begin position="97"/>
        <end position="145"/>
    </location>
</feature>
<keyword evidence="2" id="KW-1133">Transmembrane helix</keyword>
<evidence type="ECO:0000313" key="3">
    <source>
        <dbReference type="EMBL" id="OCH76635.1"/>
    </source>
</evidence>
<dbReference type="PANTHER" id="PTHR30367">
    <property type="entry name" value="P-HYDROXYBENZOIC ACID EFFLUX PUMP SUBUNIT AAEA-RELATED"/>
    <property type="match status" value="1"/>
</dbReference>
<evidence type="ECO:0000256" key="1">
    <source>
        <dbReference type="SAM" id="Coils"/>
    </source>
</evidence>
<evidence type="ECO:0000313" key="4">
    <source>
        <dbReference type="Proteomes" id="UP000093173"/>
    </source>
</evidence>
<feature type="transmembrane region" description="Helical" evidence="2">
    <location>
        <begin position="30"/>
        <end position="49"/>
    </location>
</feature>
<dbReference type="Proteomes" id="UP000093173">
    <property type="component" value="Unassembled WGS sequence"/>
</dbReference>
<dbReference type="Gene3D" id="1.10.287.470">
    <property type="entry name" value="Helix hairpin bin"/>
    <property type="match status" value="1"/>
</dbReference>
<keyword evidence="2" id="KW-0812">Transmembrane</keyword>